<keyword evidence="4" id="KW-1185">Reference proteome</keyword>
<dbReference type="SUPFAM" id="SSF56399">
    <property type="entry name" value="ADP-ribosylation"/>
    <property type="match status" value="1"/>
</dbReference>
<feature type="chain" id="PRO_5035475803" evidence="2">
    <location>
        <begin position="18"/>
        <end position="248"/>
    </location>
</feature>
<evidence type="ECO:0000313" key="3">
    <source>
        <dbReference type="EMBL" id="KAG8628779.1"/>
    </source>
</evidence>
<name>A0A8K0L5C5_9PEZI</name>
<accession>A0A8K0L5C5</accession>
<feature type="signal peptide" evidence="2">
    <location>
        <begin position="1"/>
        <end position="17"/>
    </location>
</feature>
<dbReference type="EMBL" id="JAESVG020000003">
    <property type="protein sequence ID" value="KAG8628779.1"/>
    <property type="molecule type" value="Genomic_DNA"/>
</dbReference>
<comment type="caution">
    <text evidence="3">The sequence shown here is derived from an EMBL/GenBank/DDBJ whole genome shotgun (WGS) entry which is preliminary data.</text>
</comment>
<feature type="compositionally biased region" description="Pro residues" evidence="1">
    <location>
        <begin position="191"/>
        <end position="206"/>
    </location>
</feature>
<feature type="region of interest" description="Disordered" evidence="1">
    <location>
        <begin position="25"/>
        <end position="248"/>
    </location>
</feature>
<keyword evidence="2" id="KW-0732">Signal</keyword>
<evidence type="ECO:0000256" key="2">
    <source>
        <dbReference type="SAM" id="SignalP"/>
    </source>
</evidence>
<feature type="compositionally biased region" description="Basic and acidic residues" evidence="1">
    <location>
        <begin position="131"/>
        <end position="141"/>
    </location>
</feature>
<dbReference type="Gene3D" id="3.90.210.10">
    <property type="entry name" value="Heat-Labile Enterotoxin, subunit A"/>
    <property type="match status" value="1"/>
</dbReference>
<dbReference type="OrthoDB" id="10349516at2759"/>
<evidence type="ECO:0000313" key="4">
    <source>
        <dbReference type="Proteomes" id="UP000809789"/>
    </source>
</evidence>
<organism evidence="3 4">
    <name type="scientific">Elsinoe batatas</name>
    <dbReference type="NCBI Taxonomy" id="2601811"/>
    <lineage>
        <taxon>Eukaryota</taxon>
        <taxon>Fungi</taxon>
        <taxon>Dikarya</taxon>
        <taxon>Ascomycota</taxon>
        <taxon>Pezizomycotina</taxon>
        <taxon>Dothideomycetes</taxon>
        <taxon>Dothideomycetidae</taxon>
        <taxon>Myriangiales</taxon>
        <taxon>Elsinoaceae</taxon>
        <taxon>Elsinoe</taxon>
    </lineage>
</organism>
<dbReference type="AlphaFoldDB" id="A0A8K0L5C5"/>
<feature type="compositionally biased region" description="Basic and acidic residues" evidence="1">
    <location>
        <begin position="67"/>
        <end position="87"/>
    </location>
</feature>
<feature type="compositionally biased region" description="Basic and acidic residues" evidence="1">
    <location>
        <begin position="96"/>
        <end position="113"/>
    </location>
</feature>
<sequence length="248" mass="26069">MLTRYFFLAVGVSLTLAMPTKDVNKPPAPMKTPPDEVYQGTDVSLETLADQGAITSNSDRSGKKPNYKMEPHIDPDGEAGGDGKMKANDPYIPTTTDHDVAEGYAKKAEEPTDGKVLTINSKDPPPSDWADVNKAKQDRGIKTYMDNESEVVTQGPIPLDKVTKMEPVVETPGGSTKLGSPIPDPFNTGAAPPPPPPTGGTPPPAAPQQGPSTQAPPPPPPESDSSSSLSSAPSTDPEPPKKKRKTGL</sequence>
<gene>
    <name evidence="3" type="ORF">KVT40_002644</name>
</gene>
<protein>
    <submittedName>
        <fullName evidence="3">Uncharacterized protein</fullName>
    </submittedName>
</protein>
<evidence type="ECO:0000256" key="1">
    <source>
        <dbReference type="SAM" id="MobiDB-lite"/>
    </source>
</evidence>
<reference evidence="3" key="1">
    <citation type="submission" date="2021-07" db="EMBL/GenBank/DDBJ databases">
        <title>Elsinoe batatas strain:CRI-CJ2 Genome sequencing and assembly.</title>
        <authorList>
            <person name="Huang L."/>
        </authorList>
    </citation>
    <scope>NUCLEOTIDE SEQUENCE</scope>
    <source>
        <strain evidence="3">CRI-CJ2</strain>
    </source>
</reference>
<dbReference type="Proteomes" id="UP000809789">
    <property type="component" value="Unassembled WGS sequence"/>
</dbReference>
<feature type="compositionally biased region" description="Low complexity" evidence="1">
    <location>
        <begin position="223"/>
        <end position="235"/>
    </location>
</feature>
<proteinExistence type="predicted"/>